<dbReference type="Proteomes" id="UP001482620">
    <property type="component" value="Unassembled WGS sequence"/>
</dbReference>
<evidence type="ECO:0000313" key="1">
    <source>
        <dbReference type="EMBL" id="MEQ2235885.1"/>
    </source>
</evidence>
<reference evidence="1 2" key="1">
    <citation type="submission" date="2021-06" db="EMBL/GenBank/DDBJ databases">
        <authorList>
            <person name="Palmer J.M."/>
        </authorList>
    </citation>
    <scope>NUCLEOTIDE SEQUENCE [LARGE SCALE GENOMIC DNA]</scope>
    <source>
        <strain evidence="2">if_2019</strain>
        <tissue evidence="1">Muscle</tissue>
    </source>
</reference>
<evidence type="ECO:0000313" key="2">
    <source>
        <dbReference type="Proteomes" id="UP001482620"/>
    </source>
</evidence>
<protein>
    <submittedName>
        <fullName evidence="1">Uncharacterized protein</fullName>
    </submittedName>
</protein>
<name>A0ABV0TSJ6_9TELE</name>
<sequence length="115" mass="12944">MSVNVVKVRKHMHPNSGSFCQILDLGNSMSGSKITQKETKTAELRFTCFRFSVRSSHFASASTHFSHCVVEGKEVSSPCSFIILSFDSSHLSIKSLKYHPQADQTEYNAPFHWNC</sequence>
<proteinExistence type="predicted"/>
<organism evidence="1 2">
    <name type="scientific">Ilyodon furcidens</name>
    <name type="common">goldbreast splitfin</name>
    <dbReference type="NCBI Taxonomy" id="33524"/>
    <lineage>
        <taxon>Eukaryota</taxon>
        <taxon>Metazoa</taxon>
        <taxon>Chordata</taxon>
        <taxon>Craniata</taxon>
        <taxon>Vertebrata</taxon>
        <taxon>Euteleostomi</taxon>
        <taxon>Actinopterygii</taxon>
        <taxon>Neopterygii</taxon>
        <taxon>Teleostei</taxon>
        <taxon>Neoteleostei</taxon>
        <taxon>Acanthomorphata</taxon>
        <taxon>Ovalentaria</taxon>
        <taxon>Atherinomorphae</taxon>
        <taxon>Cyprinodontiformes</taxon>
        <taxon>Goodeidae</taxon>
        <taxon>Ilyodon</taxon>
    </lineage>
</organism>
<comment type="caution">
    <text evidence="1">The sequence shown here is derived from an EMBL/GenBank/DDBJ whole genome shotgun (WGS) entry which is preliminary data.</text>
</comment>
<accession>A0ABV0TSJ6</accession>
<dbReference type="EMBL" id="JAHRIQ010046763">
    <property type="protein sequence ID" value="MEQ2235885.1"/>
    <property type="molecule type" value="Genomic_DNA"/>
</dbReference>
<gene>
    <name evidence="1" type="ORF">ILYODFUR_006761</name>
</gene>
<keyword evidence="2" id="KW-1185">Reference proteome</keyword>